<evidence type="ECO:0000256" key="5">
    <source>
        <dbReference type="SAM" id="Phobius"/>
    </source>
</evidence>
<evidence type="ECO:0000256" key="4">
    <source>
        <dbReference type="ARBA" id="ARBA00023136"/>
    </source>
</evidence>
<dbReference type="Pfam" id="PF02674">
    <property type="entry name" value="Colicin_V"/>
    <property type="match status" value="1"/>
</dbReference>
<dbReference type="STRING" id="626523.GCWU000342_00847"/>
<dbReference type="EMBL" id="ACIP02000001">
    <property type="protein sequence ID" value="EEP29482.1"/>
    <property type="molecule type" value="Genomic_DNA"/>
</dbReference>
<comment type="subcellular location">
    <subcellularLocation>
        <location evidence="1">Membrane</location>
        <topology evidence="1">Multi-pass membrane protein</topology>
    </subcellularLocation>
</comment>
<dbReference type="InterPro" id="IPR003825">
    <property type="entry name" value="Colicin-V_CvpA"/>
</dbReference>
<keyword evidence="4 5" id="KW-0472">Membrane</keyword>
<feature type="transmembrane region" description="Helical" evidence="5">
    <location>
        <begin position="155"/>
        <end position="180"/>
    </location>
</feature>
<dbReference type="GO" id="GO:0009403">
    <property type="term" value="P:toxin biosynthetic process"/>
    <property type="evidence" value="ECO:0007669"/>
    <property type="project" value="InterPro"/>
</dbReference>
<protein>
    <recommendedName>
        <fullName evidence="8">CvpA family protein</fullName>
    </recommendedName>
</protein>
<proteinExistence type="predicted"/>
<evidence type="ECO:0008006" key="8">
    <source>
        <dbReference type="Google" id="ProtNLM"/>
    </source>
</evidence>
<organism evidence="6 7">
    <name type="scientific">Shuttleworthella satelles DSM 14600</name>
    <dbReference type="NCBI Taxonomy" id="626523"/>
    <lineage>
        <taxon>Bacteria</taxon>
        <taxon>Bacillati</taxon>
        <taxon>Bacillota</taxon>
        <taxon>Clostridia</taxon>
        <taxon>Lachnospirales</taxon>
        <taxon>Lachnospiraceae</taxon>
        <taxon>Shuttleworthella</taxon>
    </lineage>
</organism>
<keyword evidence="3 5" id="KW-1133">Transmembrane helix</keyword>
<dbReference type="AlphaFoldDB" id="C4GA35"/>
<gene>
    <name evidence="6" type="ORF">GCWU000342_00847</name>
</gene>
<evidence type="ECO:0000256" key="2">
    <source>
        <dbReference type="ARBA" id="ARBA00022692"/>
    </source>
</evidence>
<keyword evidence="2 5" id="KW-0812">Transmembrane</keyword>
<evidence type="ECO:0000256" key="1">
    <source>
        <dbReference type="ARBA" id="ARBA00004141"/>
    </source>
</evidence>
<evidence type="ECO:0000313" key="6">
    <source>
        <dbReference type="EMBL" id="EEP29482.1"/>
    </source>
</evidence>
<sequence>MLLGLVSGIFILIFVLVATPGINQALTKYTPLDDVVQEQVAKRTQAYWEKQKAKATNQIVNDLKQKAGDQGSPLSEIGKRISADTQIPLSLLQTYLEQHAEQIYMKLPTLLREAYEKGQLKIQVTADQTTENIKDAVDQTGRSLADQAAVVITGWIMRAISFLLALVIAWIVTAIVAAVIDTASHAPVIGGISHALGGLMGLGVGLIRTWFLMYLVEIFSWTSQGAYWAEQIGASAVLKMISEYNPLTLLFR</sequence>
<evidence type="ECO:0000313" key="7">
    <source>
        <dbReference type="Proteomes" id="UP000003494"/>
    </source>
</evidence>
<evidence type="ECO:0000256" key="3">
    <source>
        <dbReference type="ARBA" id="ARBA00022989"/>
    </source>
</evidence>
<dbReference type="GO" id="GO:0016020">
    <property type="term" value="C:membrane"/>
    <property type="evidence" value="ECO:0007669"/>
    <property type="project" value="UniProtKB-SubCell"/>
</dbReference>
<name>C4GA35_9FIRM</name>
<reference evidence="6" key="1">
    <citation type="submission" date="2009-04" db="EMBL/GenBank/DDBJ databases">
        <authorList>
            <person name="Weinstock G."/>
            <person name="Sodergren E."/>
            <person name="Clifton S."/>
            <person name="Fulton L."/>
            <person name="Fulton B."/>
            <person name="Courtney L."/>
            <person name="Fronick C."/>
            <person name="Harrison M."/>
            <person name="Strong C."/>
            <person name="Farmer C."/>
            <person name="Delahaunty K."/>
            <person name="Markovic C."/>
            <person name="Hall O."/>
            <person name="Minx P."/>
            <person name="Tomlinson C."/>
            <person name="Mitreva M."/>
            <person name="Nelson J."/>
            <person name="Hou S."/>
            <person name="Wollam A."/>
            <person name="Pepin K.H."/>
            <person name="Johnson M."/>
            <person name="Bhonagiri V."/>
            <person name="Nash W.E."/>
            <person name="Warren W."/>
            <person name="Chinwalla A."/>
            <person name="Mardis E.R."/>
            <person name="Wilson R.K."/>
        </authorList>
    </citation>
    <scope>NUCLEOTIDE SEQUENCE [LARGE SCALE GENOMIC DNA]</scope>
    <source>
        <strain evidence="6">DSM 14600</strain>
    </source>
</reference>
<keyword evidence="7" id="KW-1185">Reference proteome</keyword>
<comment type="caution">
    <text evidence="6">The sequence shown here is derived from an EMBL/GenBank/DDBJ whole genome shotgun (WGS) entry which is preliminary data.</text>
</comment>
<accession>C4GA35</accession>
<dbReference type="Proteomes" id="UP000003494">
    <property type="component" value="Unassembled WGS sequence"/>
</dbReference>
<feature type="transmembrane region" description="Helical" evidence="5">
    <location>
        <begin position="192"/>
        <end position="211"/>
    </location>
</feature>
<dbReference type="HOGENOM" id="CLU_079301_0_0_9"/>